<reference evidence="1 2" key="1">
    <citation type="submission" date="2022-01" db="EMBL/GenBank/DDBJ databases">
        <title>Dethiosulfovibrio faecalis sp. nov., a novel proteolytic, non-sulfur-reducing bacterium isolated from a marine aquaculture solid waste bioreactor.</title>
        <authorList>
            <person name="Grabowski S."/>
            <person name="Apolinario E."/>
            <person name="Schneider N."/>
            <person name="Marshall C.W."/>
            <person name="Sowers K.R."/>
        </authorList>
    </citation>
    <scope>NUCLEOTIDE SEQUENCE [LARGE SCALE GENOMIC DNA]</scope>
    <source>
        <strain evidence="1 2">DSM 12537</strain>
    </source>
</reference>
<protein>
    <recommendedName>
        <fullName evidence="3">DUF3168 domain-containing protein</fullName>
    </recommendedName>
</protein>
<organism evidence="1 2">
    <name type="scientific">Dethiosulfovibrio marinus</name>
    <dbReference type="NCBI Taxonomy" id="133532"/>
    <lineage>
        <taxon>Bacteria</taxon>
        <taxon>Thermotogati</taxon>
        <taxon>Synergistota</taxon>
        <taxon>Synergistia</taxon>
        <taxon>Synergistales</taxon>
        <taxon>Dethiosulfovibrionaceae</taxon>
        <taxon>Dethiosulfovibrio</taxon>
    </lineage>
</organism>
<gene>
    <name evidence="1" type="ORF">L2W38_12275</name>
</gene>
<dbReference type="Proteomes" id="UP001200430">
    <property type="component" value="Unassembled WGS sequence"/>
</dbReference>
<evidence type="ECO:0000313" key="2">
    <source>
        <dbReference type="Proteomes" id="UP001200430"/>
    </source>
</evidence>
<name>A0ABS9EQY6_9BACT</name>
<keyword evidence="2" id="KW-1185">Reference proteome</keyword>
<proteinExistence type="predicted"/>
<evidence type="ECO:0008006" key="3">
    <source>
        <dbReference type="Google" id="ProtNLM"/>
    </source>
</evidence>
<accession>A0ABS9EQY6</accession>
<dbReference type="RefSeq" id="WP_236100321.1">
    <property type="nucleotide sequence ID" value="NZ_JAKGUD010000019.1"/>
</dbReference>
<sequence length="144" mass="16100">MRLTQVMMDVRDMIARSDEVRAFCMEKFGKPPTIMAGYNARRPPVDDELPTVILIPDKSDFDMGGKGEHKVVMTWAVSNGSVEREDNLVTFPGFLQVDELGELLMAALEPVGSQYRITYTGYDLHSSEQAPAFVGEIELAIAEW</sequence>
<comment type="caution">
    <text evidence="1">The sequence shown here is derived from an EMBL/GenBank/DDBJ whole genome shotgun (WGS) entry which is preliminary data.</text>
</comment>
<dbReference type="EMBL" id="JAKGUD010000019">
    <property type="protein sequence ID" value="MCF4143584.1"/>
    <property type="molecule type" value="Genomic_DNA"/>
</dbReference>
<evidence type="ECO:0000313" key="1">
    <source>
        <dbReference type="EMBL" id="MCF4143584.1"/>
    </source>
</evidence>